<protein>
    <submittedName>
        <fullName evidence="2">DUF2325 domain-containing protein</fullName>
    </submittedName>
</protein>
<sequence>MKQATVIELPRRQSAAIRYQLAAIPAHRKKIWDLNTESHANIIGNCIPLAQLRKLVNKTLGGTSLADDYELLVGTTSACRSRNRISESLQQYFERQHKELVKRYKTLQTPTQLLAGWAESIQKNEVMGAIWAILTHPSADTPTQEKITRDMLVLQHRAAEEHRMNTQLSQSLQVENLMLVKQLAEIQQRVSHDMQALHQKLEQVRADCMKLRAENLGKATMIASLQQEIQTWKSSAISRSSWLSQQEQYQIKIRALEQRLHERAAIKNSQRKAPIPVTLDAAPEQPTTSTVVKPLRHSPNLEHKHILCVGGRNGNITNYRQVIEKTGASFSHHDGGQEQALSALDHSLQAADLIICQTGCISHNAYWRVKEHCKRTGKQCVFIESPSPSSLEKKLESLTHSIKEIV</sequence>
<dbReference type="InterPro" id="IPR016772">
    <property type="entry name" value="UCP020408"/>
</dbReference>
<proteinExistence type="inferred from homology"/>
<comment type="caution">
    <text evidence="2">The sequence shown here is derived from an EMBL/GenBank/DDBJ whole genome shotgun (WGS) entry which is preliminary data.</text>
</comment>
<dbReference type="Pfam" id="PF10087">
    <property type="entry name" value="DUF2325"/>
    <property type="match status" value="1"/>
</dbReference>
<name>A0A368L465_9BURK</name>
<organism evidence="2 3">
    <name type="scientific">Parvibium lacunae</name>
    <dbReference type="NCBI Taxonomy" id="1888893"/>
    <lineage>
        <taxon>Bacteria</taxon>
        <taxon>Pseudomonadati</taxon>
        <taxon>Pseudomonadota</taxon>
        <taxon>Betaproteobacteria</taxon>
        <taxon>Burkholderiales</taxon>
        <taxon>Alcaligenaceae</taxon>
        <taxon>Parvibium</taxon>
    </lineage>
</organism>
<dbReference type="EMBL" id="QPGB01000002">
    <property type="protein sequence ID" value="RCS58371.1"/>
    <property type="molecule type" value="Genomic_DNA"/>
</dbReference>
<dbReference type="RefSeq" id="WP_114402454.1">
    <property type="nucleotide sequence ID" value="NZ_QPGB01000002.1"/>
</dbReference>
<evidence type="ECO:0000256" key="1">
    <source>
        <dbReference type="ARBA" id="ARBA00007189"/>
    </source>
</evidence>
<gene>
    <name evidence="2" type="ORF">DU000_06010</name>
</gene>
<accession>A0A368L465</accession>
<dbReference type="Proteomes" id="UP000252357">
    <property type="component" value="Unassembled WGS sequence"/>
</dbReference>
<comment type="similarity">
    <text evidence="1">Belongs to the UPF0751 family.</text>
</comment>
<reference evidence="2 3" key="1">
    <citation type="journal article" date="2018" name="Int. J. Syst. Evol. Microbiol.">
        <title>Parvibium lacunae gen. nov., sp. nov., a new member of the family Alcaligenaceae isolated from a freshwater pond.</title>
        <authorList>
            <person name="Chen W.M."/>
            <person name="Xie P.B."/>
            <person name="Hsu M.Y."/>
            <person name="Sheu S.Y."/>
        </authorList>
    </citation>
    <scope>NUCLEOTIDE SEQUENCE [LARGE SCALE GENOMIC DNA]</scope>
    <source>
        <strain evidence="2 3">KMB9</strain>
    </source>
</reference>
<evidence type="ECO:0000313" key="3">
    <source>
        <dbReference type="Proteomes" id="UP000252357"/>
    </source>
</evidence>
<keyword evidence="3" id="KW-1185">Reference proteome</keyword>
<dbReference type="OrthoDB" id="5296275at2"/>
<evidence type="ECO:0000313" key="2">
    <source>
        <dbReference type="EMBL" id="RCS58371.1"/>
    </source>
</evidence>
<dbReference type="AlphaFoldDB" id="A0A368L465"/>